<evidence type="ECO:0000313" key="6">
    <source>
        <dbReference type="EMBL" id="SKA59339.1"/>
    </source>
</evidence>
<comment type="subunit">
    <text evidence="3">Associates exclusively with 100S ribosomes, which are dimers of 70S ribosomes.</text>
</comment>
<evidence type="ECO:0000256" key="2">
    <source>
        <dbReference type="ARBA" id="ARBA00038434"/>
    </source>
</evidence>
<dbReference type="EMBL" id="FUXX01000007">
    <property type="protein sequence ID" value="SKA59339.1"/>
    <property type="molecule type" value="Genomic_DNA"/>
</dbReference>
<dbReference type="PANTHER" id="PTHR33231:SF1">
    <property type="entry name" value="30S RIBOSOMAL PROTEIN"/>
    <property type="match status" value="1"/>
</dbReference>
<evidence type="ECO:0000256" key="3">
    <source>
        <dbReference type="ARBA" id="ARBA00038695"/>
    </source>
</evidence>
<dbReference type="GO" id="GO:0043024">
    <property type="term" value="F:ribosomal small subunit binding"/>
    <property type="evidence" value="ECO:0007669"/>
    <property type="project" value="TreeGrafter"/>
</dbReference>
<evidence type="ECO:0000256" key="4">
    <source>
        <dbReference type="ARBA" id="ARBA00041148"/>
    </source>
</evidence>
<name>A0A1T4V313_9GAMM</name>
<dbReference type="AlphaFoldDB" id="A0A1T4V313"/>
<dbReference type="NCBIfam" id="TIGR00741">
    <property type="entry name" value="yfiA"/>
    <property type="match status" value="1"/>
</dbReference>
<organism evidence="6 7">
    <name type="scientific">Succinivibrio dextrinosolvens DSM 3072</name>
    <dbReference type="NCBI Taxonomy" id="1123324"/>
    <lineage>
        <taxon>Bacteria</taxon>
        <taxon>Pseudomonadati</taxon>
        <taxon>Pseudomonadota</taxon>
        <taxon>Gammaproteobacteria</taxon>
        <taxon>Aeromonadales</taxon>
        <taxon>Succinivibrionaceae</taxon>
        <taxon>Succinivibrio</taxon>
    </lineage>
</organism>
<dbReference type="RefSeq" id="WP_031490866.1">
    <property type="nucleotide sequence ID" value="NZ_FUXX01000007.1"/>
</dbReference>
<dbReference type="InterPro" id="IPR036567">
    <property type="entry name" value="RHF-like"/>
</dbReference>
<evidence type="ECO:0000256" key="1">
    <source>
        <dbReference type="ARBA" id="ARBA00022845"/>
    </source>
</evidence>
<dbReference type="InterPro" id="IPR003489">
    <property type="entry name" value="RHF/RaiA"/>
</dbReference>
<dbReference type="GO" id="GO:0045900">
    <property type="term" value="P:negative regulation of translational elongation"/>
    <property type="evidence" value="ECO:0007669"/>
    <property type="project" value="TreeGrafter"/>
</dbReference>
<dbReference type="PANTHER" id="PTHR33231">
    <property type="entry name" value="30S RIBOSOMAL PROTEIN"/>
    <property type="match status" value="1"/>
</dbReference>
<accession>A0A1T4V313</accession>
<dbReference type="CDD" id="cd00552">
    <property type="entry name" value="RaiA"/>
    <property type="match status" value="1"/>
</dbReference>
<evidence type="ECO:0000313" key="7">
    <source>
        <dbReference type="Proteomes" id="UP000242432"/>
    </source>
</evidence>
<dbReference type="GO" id="GO:0022627">
    <property type="term" value="C:cytosolic small ribosomal subunit"/>
    <property type="evidence" value="ECO:0007669"/>
    <property type="project" value="TreeGrafter"/>
</dbReference>
<evidence type="ECO:0000256" key="5">
    <source>
        <dbReference type="ARBA" id="ARBA00041319"/>
    </source>
</evidence>
<dbReference type="Pfam" id="PF02482">
    <property type="entry name" value="Ribosomal_S30AE"/>
    <property type="match status" value="1"/>
</dbReference>
<dbReference type="Proteomes" id="UP000242432">
    <property type="component" value="Unassembled WGS sequence"/>
</dbReference>
<reference evidence="7" key="1">
    <citation type="submission" date="2017-02" db="EMBL/GenBank/DDBJ databases">
        <authorList>
            <person name="Varghese N."/>
            <person name="Submissions S."/>
        </authorList>
    </citation>
    <scope>NUCLEOTIDE SEQUENCE [LARGE SCALE GENOMIC DNA]</scope>
    <source>
        <strain evidence="7">DSM 3072</strain>
    </source>
</reference>
<dbReference type="SUPFAM" id="SSF69754">
    <property type="entry name" value="Ribosome binding protein Y (YfiA homologue)"/>
    <property type="match status" value="1"/>
</dbReference>
<keyword evidence="1" id="KW-0810">Translation regulation</keyword>
<dbReference type="STRING" id="83771.SAMN02910357_01714"/>
<comment type="similarity">
    <text evidence="2">Belongs to the HPF/YfiA ribosome-associated protein family. Short HPF subfamily.</text>
</comment>
<protein>
    <recommendedName>
        <fullName evidence="4">Ribosome hibernation promoting factor</fullName>
    </recommendedName>
    <alternativeName>
        <fullName evidence="5">Hibernation factor HPF</fullName>
    </alternativeName>
</protein>
<dbReference type="InterPro" id="IPR050574">
    <property type="entry name" value="HPF/YfiA_ribosome-assoc"/>
</dbReference>
<dbReference type="FunFam" id="3.30.160.100:FF:000001">
    <property type="entry name" value="Ribosome hibernation promoting factor"/>
    <property type="match status" value="1"/>
</dbReference>
<keyword evidence="7" id="KW-1185">Reference proteome</keyword>
<sequence length="94" mass="10369">MQINIHGVGITVTDSLKDYVNDKFKRLERKGDLITSISVTLTVEKLAHIAKADLAVVGNNLHAEAEAESMYPAIDALIDKVDGQLVKYKEKMKS</sequence>
<proteinExistence type="inferred from homology"/>
<gene>
    <name evidence="6" type="ORF">SAMN02745213_00661</name>
</gene>
<dbReference type="Gene3D" id="3.30.160.100">
    <property type="entry name" value="Ribosome hibernation promotion factor-like"/>
    <property type="match status" value="1"/>
</dbReference>